<dbReference type="CDD" id="cd08195">
    <property type="entry name" value="DHQS"/>
    <property type="match status" value="1"/>
</dbReference>
<comment type="caution">
    <text evidence="20">The sequence shown here is derived from an EMBL/GenBank/DDBJ whole genome shotgun (WGS) entry which is preliminary data.</text>
</comment>
<dbReference type="PANTHER" id="PTHR43622">
    <property type="entry name" value="3-DEHYDROQUINATE SYNTHASE"/>
    <property type="match status" value="1"/>
</dbReference>
<evidence type="ECO:0000256" key="11">
    <source>
        <dbReference type="ARBA" id="ARBA00022723"/>
    </source>
</evidence>
<evidence type="ECO:0000256" key="16">
    <source>
        <dbReference type="ARBA" id="ARBA00023239"/>
    </source>
</evidence>
<evidence type="ECO:0000256" key="12">
    <source>
        <dbReference type="ARBA" id="ARBA00022741"/>
    </source>
</evidence>
<dbReference type="GO" id="GO:0000166">
    <property type="term" value="F:nucleotide binding"/>
    <property type="evidence" value="ECO:0007669"/>
    <property type="project" value="UniProtKB-KW"/>
</dbReference>
<dbReference type="EC" id="4.2.3.4" evidence="7"/>
<dbReference type="Gene3D" id="3.40.50.1970">
    <property type="match status" value="1"/>
</dbReference>
<evidence type="ECO:0000313" key="20">
    <source>
        <dbReference type="EMBL" id="KKK76587.1"/>
    </source>
</evidence>
<comment type="catalytic activity">
    <reaction evidence="1">
        <text>7-phospho-2-dehydro-3-deoxy-D-arabino-heptonate = 3-dehydroquinate + phosphate</text>
        <dbReference type="Rhea" id="RHEA:21968"/>
        <dbReference type="ChEBI" id="CHEBI:32364"/>
        <dbReference type="ChEBI" id="CHEBI:43474"/>
        <dbReference type="ChEBI" id="CHEBI:58394"/>
        <dbReference type="EC" id="4.2.3.4"/>
    </reaction>
</comment>
<keyword evidence="14" id="KW-0520">NAD</keyword>
<evidence type="ECO:0000259" key="19">
    <source>
        <dbReference type="Pfam" id="PF24621"/>
    </source>
</evidence>
<feature type="domain" description="3-dehydroquinate synthase N-terminal" evidence="18">
    <location>
        <begin position="75"/>
        <end position="187"/>
    </location>
</feature>
<dbReference type="FunFam" id="3.40.50.1970:FF:000001">
    <property type="entry name" value="3-dehydroquinate synthase"/>
    <property type="match status" value="1"/>
</dbReference>
<organism evidence="20">
    <name type="scientific">marine sediment metagenome</name>
    <dbReference type="NCBI Taxonomy" id="412755"/>
    <lineage>
        <taxon>unclassified sequences</taxon>
        <taxon>metagenomes</taxon>
        <taxon>ecological metagenomes</taxon>
    </lineage>
</organism>
<evidence type="ECO:0000256" key="2">
    <source>
        <dbReference type="ARBA" id="ARBA00001911"/>
    </source>
</evidence>
<accession>A0A0F8Y579</accession>
<evidence type="ECO:0000256" key="1">
    <source>
        <dbReference type="ARBA" id="ARBA00001393"/>
    </source>
</evidence>
<reference evidence="20" key="1">
    <citation type="journal article" date="2015" name="Nature">
        <title>Complex archaea that bridge the gap between prokaryotes and eukaryotes.</title>
        <authorList>
            <person name="Spang A."/>
            <person name="Saw J.H."/>
            <person name="Jorgensen S.L."/>
            <person name="Zaremba-Niedzwiedzka K."/>
            <person name="Martijn J."/>
            <person name="Lind A.E."/>
            <person name="van Eijk R."/>
            <person name="Schleper C."/>
            <person name="Guy L."/>
            <person name="Ettema T.J."/>
        </authorList>
    </citation>
    <scope>NUCLEOTIDE SEQUENCE</scope>
</reference>
<dbReference type="GO" id="GO:0008652">
    <property type="term" value="P:amino acid biosynthetic process"/>
    <property type="evidence" value="ECO:0007669"/>
    <property type="project" value="UniProtKB-KW"/>
</dbReference>
<dbReference type="GO" id="GO:0009073">
    <property type="term" value="P:aromatic amino acid family biosynthetic process"/>
    <property type="evidence" value="ECO:0007669"/>
    <property type="project" value="UniProtKB-KW"/>
</dbReference>
<dbReference type="HAMAP" id="MF_00110">
    <property type="entry name" value="DHQ_synthase"/>
    <property type="match status" value="1"/>
</dbReference>
<gene>
    <name evidence="20" type="ORF">LCGC14_2862130</name>
</gene>
<evidence type="ECO:0000256" key="14">
    <source>
        <dbReference type="ARBA" id="ARBA00023027"/>
    </source>
</evidence>
<dbReference type="Pfam" id="PF24621">
    <property type="entry name" value="DHQS_C"/>
    <property type="match status" value="1"/>
</dbReference>
<dbReference type="GO" id="GO:0003856">
    <property type="term" value="F:3-dehydroquinate synthase activity"/>
    <property type="evidence" value="ECO:0007669"/>
    <property type="project" value="UniProtKB-EC"/>
</dbReference>
<protein>
    <recommendedName>
        <fullName evidence="8">3-dehydroquinate synthase</fullName>
        <ecNumber evidence="7">4.2.3.4</ecNumber>
    </recommendedName>
</protein>
<dbReference type="InterPro" id="IPR056179">
    <property type="entry name" value="DHQS_C"/>
</dbReference>
<dbReference type="Gene3D" id="1.20.1090.10">
    <property type="entry name" value="Dehydroquinate synthase-like - alpha domain"/>
    <property type="match status" value="1"/>
</dbReference>
<dbReference type="NCBIfam" id="TIGR01357">
    <property type="entry name" value="aroB"/>
    <property type="match status" value="1"/>
</dbReference>
<evidence type="ECO:0000256" key="6">
    <source>
        <dbReference type="ARBA" id="ARBA00005412"/>
    </source>
</evidence>
<evidence type="ECO:0000256" key="3">
    <source>
        <dbReference type="ARBA" id="ARBA00001941"/>
    </source>
</evidence>
<evidence type="ECO:0000256" key="9">
    <source>
        <dbReference type="ARBA" id="ARBA00022490"/>
    </source>
</evidence>
<dbReference type="InterPro" id="IPR016037">
    <property type="entry name" value="DHQ_synth_AroB"/>
</dbReference>
<comment type="similarity">
    <text evidence="6">Belongs to the sugar phosphate cyclases superfamily. Dehydroquinate synthase family.</text>
</comment>
<evidence type="ECO:0000256" key="5">
    <source>
        <dbReference type="ARBA" id="ARBA00004661"/>
    </source>
</evidence>
<evidence type="ECO:0000259" key="18">
    <source>
        <dbReference type="Pfam" id="PF01761"/>
    </source>
</evidence>
<evidence type="ECO:0000256" key="17">
    <source>
        <dbReference type="ARBA" id="ARBA00023285"/>
    </source>
</evidence>
<evidence type="ECO:0000256" key="4">
    <source>
        <dbReference type="ARBA" id="ARBA00004496"/>
    </source>
</evidence>
<dbReference type="EMBL" id="LAZR01055341">
    <property type="protein sequence ID" value="KKK76587.1"/>
    <property type="molecule type" value="Genomic_DNA"/>
</dbReference>
<name>A0A0F8Y579_9ZZZZ</name>
<comment type="cofactor">
    <cofactor evidence="3">
        <name>Co(2+)</name>
        <dbReference type="ChEBI" id="CHEBI:48828"/>
    </cofactor>
</comment>
<dbReference type="GO" id="GO:0046872">
    <property type="term" value="F:metal ion binding"/>
    <property type="evidence" value="ECO:0007669"/>
    <property type="project" value="UniProtKB-KW"/>
</dbReference>
<sequence length="365" mass="40518">MAYKVNQMKNIFVNLGKDSYHIIIDRDILDRIGPHISKIIKPGKAVIVTDKTVAPLYGKAVSDSLSECNFDVKMVSIEPGEEQKTISKAEELYEALFDHKVDRKSSIIALGGGVIGDLTGFVASTFMRGIPFVQIPTTLLAQVDSSIGGKVAVNHPRGKNMIGCFYQPKAVFIDIATLQTLPKAEIIAGMVEVIKYGMIKDPVFFEYIEKHLPEILELDDVALEKIIHDSCMIKAQVVELDEKEEGLRAILNYGHTIGHALEALTSYKKYRHGEAVAMGMIYATKIAREMNLADDTVLERQESLLEKLGLSLKDNELNPNDIVRILYQDKKTIGGKLRLVLPTRIGDVTITDKISDKVIHDVLSN</sequence>
<keyword evidence="16" id="KW-0456">Lyase</keyword>
<feature type="domain" description="3-dehydroquinate synthase C-terminal" evidence="19">
    <location>
        <begin position="189"/>
        <end position="332"/>
    </location>
</feature>
<comment type="subcellular location">
    <subcellularLocation>
        <location evidence="4">Cytoplasm</location>
    </subcellularLocation>
</comment>
<comment type="pathway">
    <text evidence="5">Metabolic intermediate biosynthesis; chorismate biosynthesis; chorismate from D-erythrose 4-phosphate and phosphoenolpyruvate: step 2/7.</text>
</comment>
<keyword evidence="9" id="KW-0963">Cytoplasm</keyword>
<evidence type="ECO:0000256" key="8">
    <source>
        <dbReference type="ARBA" id="ARBA00017684"/>
    </source>
</evidence>
<evidence type="ECO:0000256" key="15">
    <source>
        <dbReference type="ARBA" id="ARBA00023141"/>
    </source>
</evidence>
<keyword evidence="13" id="KW-0862">Zinc</keyword>
<evidence type="ECO:0000256" key="7">
    <source>
        <dbReference type="ARBA" id="ARBA00013031"/>
    </source>
</evidence>
<keyword evidence="12" id="KW-0547">Nucleotide-binding</keyword>
<dbReference type="PIRSF" id="PIRSF001455">
    <property type="entry name" value="DHQ_synth"/>
    <property type="match status" value="1"/>
</dbReference>
<keyword evidence="17" id="KW-0170">Cobalt</keyword>
<dbReference type="InterPro" id="IPR030960">
    <property type="entry name" value="DHQS/DOIS_N"/>
</dbReference>
<dbReference type="PANTHER" id="PTHR43622:SF7">
    <property type="entry name" value="3-DEHYDROQUINATE SYNTHASE, CHLOROPLASTIC"/>
    <property type="match status" value="1"/>
</dbReference>
<dbReference type="Pfam" id="PF01761">
    <property type="entry name" value="DHQ_synthase"/>
    <property type="match status" value="1"/>
</dbReference>
<dbReference type="InterPro" id="IPR050071">
    <property type="entry name" value="Dehydroquinate_synthase"/>
</dbReference>
<dbReference type="SUPFAM" id="SSF56796">
    <property type="entry name" value="Dehydroquinate synthase-like"/>
    <property type="match status" value="1"/>
</dbReference>
<keyword evidence="15" id="KW-0057">Aromatic amino acid biosynthesis</keyword>
<comment type="cofactor">
    <cofactor evidence="2">
        <name>NAD(+)</name>
        <dbReference type="ChEBI" id="CHEBI:57540"/>
    </cofactor>
</comment>
<dbReference type="InterPro" id="IPR030963">
    <property type="entry name" value="DHQ_synth_fam"/>
</dbReference>
<keyword evidence="10" id="KW-0028">Amino-acid biosynthesis</keyword>
<proteinExistence type="inferred from homology"/>
<evidence type="ECO:0000256" key="13">
    <source>
        <dbReference type="ARBA" id="ARBA00022833"/>
    </source>
</evidence>
<dbReference type="AlphaFoldDB" id="A0A0F8Y579"/>
<dbReference type="GO" id="GO:0005737">
    <property type="term" value="C:cytoplasm"/>
    <property type="evidence" value="ECO:0007669"/>
    <property type="project" value="UniProtKB-SubCell"/>
</dbReference>
<keyword evidence="11" id="KW-0479">Metal-binding</keyword>
<evidence type="ECO:0000256" key="10">
    <source>
        <dbReference type="ARBA" id="ARBA00022605"/>
    </source>
</evidence>